<dbReference type="GO" id="GO:0015087">
    <property type="term" value="F:cobalt ion transmembrane transporter activity"/>
    <property type="evidence" value="ECO:0007669"/>
    <property type="project" value="TreeGrafter"/>
</dbReference>
<dbReference type="InterPro" id="IPR045861">
    <property type="entry name" value="CorA_cytoplasmic_dom"/>
</dbReference>
<gene>
    <name evidence="13" type="ORF">HQQ74_00005</name>
</gene>
<organism evidence="13 14">
    <name type="scientific">Methanoculleus bourgensis</name>
    <dbReference type="NCBI Taxonomy" id="83986"/>
    <lineage>
        <taxon>Archaea</taxon>
        <taxon>Methanobacteriati</taxon>
        <taxon>Methanobacteriota</taxon>
        <taxon>Stenosarchaea group</taxon>
        <taxon>Methanomicrobia</taxon>
        <taxon>Methanomicrobiales</taxon>
        <taxon>Methanomicrobiaceae</taxon>
        <taxon>Methanoculleus</taxon>
    </lineage>
</organism>
<evidence type="ECO:0000256" key="1">
    <source>
        <dbReference type="ARBA" id="ARBA00004651"/>
    </source>
</evidence>
<evidence type="ECO:0000256" key="2">
    <source>
        <dbReference type="ARBA" id="ARBA00009765"/>
    </source>
</evidence>
<dbReference type="Pfam" id="PF01544">
    <property type="entry name" value="CorA"/>
    <property type="match status" value="1"/>
</dbReference>
<dbReference type="PANTHER" id="PTHR46494">
    <property type="entry name" value="CORA FAMILY METAL ION TRANSPORTER (EUROFUNG)"/>
    <property type="match status" value="1"/>
</dbReference>
<dbReference type="InterPro" id="IPR045863">
    <property type="entry name" value="CorA_TM1_TM2"/>
</dbReference>
<dbReference type="GO" id="GO:0050897">
    <property type="term" value="F:cobalt ion binding"/>
    <property type="evidence" value="ECO:0007669"/>
    <property type="project" value="TreeGrafter"/>
</dbReference>
<proteinExistence type="inferred from homology"/>
<dbReference type="Gene3D" id="1.20.58.340">
    <property type="entry name" value="Magnesium transport protein CorA, transmembrane region"/>
    <property type="match status" value="2"/>
</dbReference>
<comment type="similarity">
    <text evidence="2">Belongs to the CorA metal ion transporter (MIT) (TC 1.A.35) family.</text>
</comment>
<evidence type="ECO:0000256" key="8">
    <source>
        <dbReference type="ARBA" id="ARBA00023065"/>
    </source>
</evidence>
<feature type="transmembrane region" description="Helical" evidence="12">
    <location>
        <begin position="99"/>
        <end position="119"/>
    </location>
</feature>
<evidence type="ECO:0000256" key="7">
    <source>
        <dbReference type="ARBA" id="ARBA00022989"/>
    </source>
</evidence>
<evidence type="ECO:0000313" key="14">
    <source>
        <dbReference type="Proteomes" id="UP000737555"/>
    </source>
</evidence>
<sequence>PAREVLGSLASRESSLIRKETVPYFRDAYDRCVQAAEIAEFSRDTLAGVMDLHTSNQSNRLAEITKFLTIIATIFIPLSFIAGFYGMNFPNMPIVNSPFGFPSLLLLMIGIAAVMLLYFRKKRWI</sequence>
<feature type="transmembrane region" description="Helical" evidence="12">
    <location>
        <begin position="67"/>
        <end position="87"/>
    </location>
</feature>
<dbReference type="SUPFAM" id="SSF143865">
    <property type="entry name" value="CorA soluble domain-like"/>
    <property type="match status" value="1"/>
</dbReference>
<dbReference type="Proteomes" id="UP000737555">
    <property type="component" value="Unassembled WGS sequence"/>
</dbReference>
<keyword evidence="9 12" id="KW-0472">Membrane</keyword>
<keyword evidence="6" id="KW-0460">Magnesium</keyword>
<dbReference type="PANTHER" id="PTHR46494:SF1">
    <property type="entry name" value="CORA FAMILY METAL ION TRANSPORTER (EUROFUNG)"/>
    <property type="match status" value="1"/>
</dbReference>
<comment type="caution">
    <text evidence="13">The sequence shown here is derived from an EMBL/GenBank/DDBJ whole genome shotgun (WGS) entry which is preliminary data.</text>
</comment>
<reference evidence="13" key="1">
    <citation type="submission" date="2020-05" db="EMBL/GenBank/DDBJ databases">
        <title>The first insight into the ecology of ammonia-tolerant syntrophic propionate oxidizing bacteria.</title>
        <authorList>
            <person name="Singh A."/>
            <person name="Schnurer A."/>
            <person name="Westerholm M."/>
        </authorList>
    </citation>
    <scope>NUCLEOTIDE SEQUENCE</scope>
    <source>
        <strain evidence="13">MAG54</strain>
    </source>
</reference>
<evidence type="ECO:0000256" key="11">
    <source>
        <dbReference type="ARBA" id="ARBA00045497"/>
    </source>
</evidence>
<dbReference type="GO" id="GO:0000287">
    <property type="term" value="F:magnesium ion binding"/>
    <property type="evidence" value="ECO:0007669"/>
    <property type="project" value="TreeGrafter"/>
</dbReference>
<feature type="non-terminal residue" evidence="13">
    <location>
        <position position="1"/>
    </location>
</feature>
<comment type="subcellular location">
    <subcellularLocation>
        <location evidence="1">Cell membrane</location>
        <topology evidence="1">Multi-pass membrane protein</topology>
    </subcellularLocation>
</comment>
<evidence type="ECO:0000256" key="9">
    <source>
        <dbReference type="ARBA" id="ARBA00023136"/>
    </source>
</evidence>
<keyword evidence="8" id="KW-0406">Ion transport</keyword>
<accession>A0A8T7GY75</accession>
<protein>
    <submittedName>
        <fullName evidence="13">Magnesium and cobalt transport protein CorA</fullName>
    </submittedName>
</protein>
<dbReference type="GO" id="GO:0015095">
    <property type="term" value="F:magnesium ion transmembrane transporter activity"/>
    <property type="evidence" value="ECO:0007669"/>
    <property type="project" value="TreeGrafter"/>
</dbReference>
<evidence type="ECO:0000256" key="5">
    <source>
        <dbReference type="ARBA" id="ARBA00022692"/>
    </source>
</evidence>
<evidence type="ECO:0000313" key="13">
    <source>
        <dbReference type="EMBL" id="NQS77091.1"/>
    </source>
</evidence>
<dbReference type="SUPFAM" id="SSF144083">
    <property type="entry name" value="Magnesium transport protein CorA, transmembrane region"/>
    <property type="match status" value="1"/>
</dbReference>
<keyword evidence="5 12" id="KW-0812">Transmembrane</keyword>
<comment type="catalytic activity">
    <reaction evidence="10">
        <text>Mg(2+)(in) = Mg(2+)(out)</text>
        <dbReference type="Rhea" id="RHEA:29827"/>
        <dbReference type="ChEBI" id="CHEBI:18420"/>
    </reaction>
</comment>
<evidence type="ECO:0000256" key="3">
    <source>
        <dbReference type="ARBA" id="ARBA00022448"/>
    </source>
</evidence>
<dbReference type="InterPro" id="IPR002523">
    <property type="entry name" value="MgTranspt_CorA/ZnTranspt_ZntB"/>
</dbReference>
<dbReference type="EMBL" id="JABMJE010000001">
    <property type="protein sequence ID" value="NQS77091.1"/>
    <property type="molecule type" value="Genomic_DNA"/>
</dbReference>
<keyword evidence="7 12" id="KW-1133">Transmembrane helix</keyword>
<name>A0A8T7GY75_9EURY</name>
<comment type="function">
    <text evidence="11">Mediates influx of magnesium ions. Alternates between open and closed states. Activated by low cytoplasmic Mg(2+) levels. Inactive when cytoplasmic Mg(2+) levels are high.</text>
</comment>
<evidence type="ECO:0000256" key="6">
    <source>
        <dbReference type="ARBA" id="ARBA00022842"/>
    </source>
</evidence>
<dbReference type="AlphaFoldDB" id="A0A8T7GY75"/>
<dbReference type="GO" id="GO:0005886">
    <property type="term" value="C:plasma membrane"/>
    <property type="evidence" value="ECO:0007669"/>
    <property type="project" value="UniProtKB-SubCell"/>
</dbReference>
<evidence type="ECO:0000256" key="10">
    <source>
        <dbReference type="ARBA" id="ARBA00034269"/>
    </source>
</evidence>
<evidence type="ECO:0000256" key="4">
    <source>
        <dbReference type="ARBA" id="ARBA00022475"/>
    </source>
</evidence>
<evidence type="ECO:0000256" key="12">
    <source>
        <dbReference type="SAM" id="Phobius"/>
    </source>
</evidence>
<keyword evidence="4" id="KW-1003">Cell membrane</keyword>
<keyword evidence="3" id="KW-0813">Transport</keyword>
<dbReference type="FunFam" id="1.20.58.340:FF:000004">
    <property type="entry name" value="Magnesium transport protein CorA"/>
    <property type="match status" value="1"/>
</dbReference>